<proteinExistence type="predicted"/>
<keyword evidence="1" id="KW-0812">Transmembrane</keyword>
<feature type="transmembrane region" description="Helical" evidence="1">
    <location>
        <begin position="23"/>
        <end position="39"/>
    </location>
</feature>
<protein>
    <submittedName>
        <fullName evidence="2">Uncharacterized protein</fullName>
    </submittedName>
</protein>
<dbReference type="RefSeq" id="WP_344903163.1">
    <property type="nucleotide sequence ID" value="NZ_BAAAYO010000001.1"/>
</dbReference>
<sequence length="122" mass="13125">MFLLGLCLAAVAAESEPLAGVVLTFTSTFSISASFQLNISGIKRNMANNRVMMVVIGIFFTIINTFAYIYSLIVGLAKVSLYSNGLALLLFIFAILIPAALAFITAIRGGMPSTKDKIKIKR</sequence>
<feature type="transmembrane region" description="Helical" evidence="1">
    <location>
        <begin position="85"/>
        <end position="107"/>
    </location>
</feature>
<evidence type="ECO:0000256" key="1">
    <source>
        <dbReference type="SAM" id="Phobius"/>
    </source>
</evidence>
<comment type="caution">
    <text evidence="2">The sequence shown here is derived from an EMBL/GenBank/DDBJ whole genome shotgun (WGS) entry which is preliminary data.</text>
</comment>
<accession>A0ABV5VX13</accession>
<evidence type="ECO:0000313" key="3">
    <source>
        <dbReference type="Proteomes" id="UP001589619"/>
    </source>
</evidence>
<keyword evidence="1" id="KW-1133">Transmembrane helix</keyword>
<gene>
    <name evidence="2" type="ORF">ACFFNY_14755</name>
</gene>
<dbReference type="EMBL" id="JBHMAG010000012">
    <property type="protein sequence ID" value="MFB9752823.1"/>
    <property type="molecule type" value="Genomic_DNA"/>
</dbReference>
<feature type="transmembrane region" description="Helical" evidence="1">
    <location>
        <begin position="51"/>
        <end position="73"/>
    </location>
</feature>
<name>A0ABV5VX13_9BACL</name>
<evidence type="ECO:0000313" key="2">
    <source>
        <dbReference type="EMBL" id="MFB9752823.1"/>
    </source>
</evidence>
<keyword evidence="3" id="KW-1185">Reference proteome</keyword>
<keyword evidence="1" id="KW-0472">Membrane</keyword>
<reference evidence="2 3" key="1">
    <citation type="submission" date="2024-09" db="EMBL/GenBank/DDBJ databases">
        <authorList>
            <person name="Sun Q."/>
            <person name="Mori K."/>
        </authorList>
    </citation>
    <scope>NUCLEOTIDE SEQUENCE [LARGE SCALE GENOMIC DNA]</scope>
    <source>
        <strain evidence="2 3">JCM 12520</strain>
    </source>
</reference>
<organism evidence="2 3">
    <name type="scientific">Paenibacillus hodogayensis</name>
    <dbReference type="NCBI Taxonomy" id="279208"/>
    <lineage>
        <taxon>Bacteria</taxon>
        <taxon>Bacillati</taxon>
        <taxon>Bacillota</taxon>
        <taxon>Bacilli</taxon>
        <taxon>Bacillales</taxon>
        <taxon>Paenibacillaceae</taxon>
        <taxon>Paenibacillus</taxon>
    </lineage>
</organism>
<dbReference type="Proteomes" id="UP001589619">
    <property type="component" value="Unassembled WGS sequence"/>
</dbReference>